<evidence type="ECO:0000256" key="1">
    <source>
        <dbReference type="ARBA" id="ARBA00022729"/>
    </source>
</evidence>
<dbReference type="Proteomes" id="UP000057213">
    <property type="component" value="Chromosome"/>
</dbReference>
<organism evidence="3 4">
    <name type="scientific">Bartonella ancashensis</name>
    <dbReference type="NCBI Taxonomy" id="1318743"/>
    <lineage>
        <taxon>Bacteria</taxon>
        <taxon>Pseudomonadati</taxon>
        <taxon>Pseudomonadota</taxon>
        <taxon>Alphaproteobacteria</taxon>
        <taxon>Hyphomicrobiales</taxon>
        <taxon>Bartonellaceae</taxon>
        <taxon>Bartonella</taxon>
    </lineage>
</organism>
<gene>
    <name evidence="3" type="ORF">PU02_0465</name>
</gene>
<reference evidence="3 4" key="1">
    <citation type="journal article" date="2015" name="Genome Announc.">
        <title>Complete Genome Sequence of Bartonella ancashensis Strain 20.00, Isolated from the Blood of a Patient with Verruga Peruana.</title>
        <authorList>
            <person name="Hang J."/>
            <person name="Mullins K.E."/>
            <person name="Clifford R.J."/>
            <person name="Onmus-Leone F."/>
            <person name="Yang Y."/>
            <person name="Jiang J."/>
            <person name="Leguia M."/>
            <person name="Kasper M.R."/>
            <person name="Maguina C."/>
            <person name="Lesho E.P."/>
            <person name="Jarman R.G."/>
            <person name="Richards A.L."/>
            <person name="Blazes D."/>
        </authorList>
    </citation>
    <scope>NUCLEOTIDE SEQUENCE [LARGE SCALE GENOMIC DNA]</scope>
    <source>
        <strain evidence="3 4">20.00</strain>
    </source>
</reference>
<dbReference type="GO" id="GO:0009279">
    <property type="term" value="C:cell outer membrane"/>
    <property type="evidence" value="ECO:0007669"/>
    <property type="project" value="TreeGrafter"/>
</dbReference>
<evidence type="ECO:0000259" key="2">
    <source>
        <dbReference type="Pfam" id="PF03968"/>
    </source>
</evidence>
<dbReference type="GO" id="GO:0015920">
    <property type="term" value="P:lipopolysaccharide transport"/>
    <property type="evidence" value="ECO:0007669"/>
    <property type="project" value="TreeGrafter"/>
</dbReference>
<dbReference type="PANTHER" id="PTHR36504">
    <property type="entry name" value="LIPOPOLYSACCHARIDE EXPORT SYSTEM PROTEIN LPTA"/>
    <property type="match status" value="1"/>
</dbReference>
<dbReference type="GO" id="GO:0030288">
    <property type="term" value="C:outer membrane-bounded periplasmic space"/>
    <property type="evidence" value="ECO:0007669"/>
    <property type="project" value="TreeGrafter"/>
</dbReference>
<accession>A0A0M4M5F2</accession>
<dbReference type="PATRIC" id="fig|1318743.3.peg.476"/>
<dbReference type="RefSeq" id="WP_434037814.1">
    <property type="nucleotide sequence ID" value="NZ_CP180576.1"/>
</dbReference>
<dbReference type="STRING" id="1318743.PU02_0465"/>
<evidence type="ECO:0000313" key="4">
    <source>
        <dbReference type="Proteomes" id="UP000057213"/>
    </source>
</evidence>
<dbReference type="InterPro" id="IPR005653">
    <property type="entry name" value="OstA-like_N"/>
</dbReference>
<sequence length="177" mass="19393">MLKLGVISGYANVVYSGEDLPQNKEAVELHADSLEILEKEGIAIFDGNVSIVQGERVLRTLKLIVYYDQDHKKIDIDQTNAQSIWPVETGLKDIKKIEALGEVYIKIATQIATGDKGIFDKQSNSVILTGNPVVLRDGSNTATGCRLTVNMATEKTFLEGCEVLDKNGRVSIILQSN</sequence>
<dbReference type="GO" id="GO:0017089">
    <property type="term" value="F:glycolipid transfer activity"/>
    <property type="evidence" value="ECO:0007669"/>
    <property type="project" value="TreeGrafter"/>
</dbReference>
<dbReference type="AlphaFoldDB" id="A0A0M4M5F2"/>
<feature type="domain" description="Organic solvent tolerance-like N-terminal" evidence="2">
    <location>
        <begin position="30"/>
        <end position="154"/>
    </location>
</feature>
<name>A0A0M4M5F2_9HYPH</name>
<dbReference type="EMBL" id="CP010401">
    <property type="protein sequence ID" value="ALE03279.1"/>
    <property type="molecule type" value="Genomic_DNA"/>
</dbReference>
<protein>
    <recommendedName>
        <fullName evidence="2">Organic solvent tolerance-like N-terminal domain-containing protein</fullName>
    </recommendedName>
</protein>
<dbReference type="Pfam" id="PF03968">
    <property type="entry name" value="LptD_N"/>
    <property type="match status" value="1"/>
</dbReference>
<evidence type="ECO:0000313" key="3">
    <source>
        <dbReference type="EMBL" id="ALE03279.1"/>
    </source>
</evidence>
<dbReference type="KEGG" id="banc:PU02_0465"/>
<dbReference type="Gene3D" id="2.60.450.10">
    <property type="entry name" value="Lipopolysaccharide (LPS) transport protein A like domain"/>
    <property type="match status" value="1"/>
</dbReference>
<keyword evidence="1" id="KW-0732">Signal</keyword>
<dbReference type="InterPro" id="IPR052037">
    <property type="entry name" value="LPS_export_LptA"/>
</dbReference>
<dbReference type="PANTHER" id="PTHR36504:SF1">
    <property type="entry name" value="LIPOPOLYSACCHARIDE EXPORT SYSTEM PROTEIN LPTA"/>
    <property type="match status" value="1"/>
</dbReference>
<keyword evidence="4" id="KW-1185">Reference proteome</keyword>
<proteinExistence type="predicted"/>